<dbReference type="EMBL" id="MFKU01000014">
    <property type="protein sequence ID" value="OGG48401.1"/>
    <property type="molecule type" value="Genomic_DNA"/>
</dbReference>
<organism evidence="2 3">
    <name type="scientific">Candidatus Kaiserbacteria bacterium RIFCSPHIGHO2_01_FULL_53_31</name>
    <dbReference type="NCBI Taxonomy" id="1798481"/>
    <lineage>
        <taxon>Bacteria</taxon>
        <taxon>Candidatus Kaiseribacteriota</taxon>
    </lineage>
</organism>
<dbReference type="STRING" id="1798481.A2678_03115"/>
<dbReference type="PROSITE" id="PS00409">
    <property type="entry name" value="PROKAR_NTER_METHYL"/>
    <property type="match status" value="1"/>
</dbReference>
<protein>
    <recommendedName>
        <fullName evidence="4">Prepilin-type N-terminal cleavage/methylation domain-containing protein</fullName>
    </recommendedName>
</protein>
<accession>A0A1F6CHF5</accession>
<keyword evidence="1" id="KW-0812">Transmembrane</keyword>
<gene>
    <name evidence="2" type="ORF">A2678_03115</name>
</gene>
<evidence type="ECO:0000256" key="1">
    <source>
        <dbReference type="SAM" id="Phobius"/>
    </source>
</evidence>
<dbReference type="NCBIfam" id="TIGR02532">
    <property type="entry name" value="IV_pilin_GFxxxE"/>
    <property type="match status" value="1"/>
</dbReference>
<comment type="caution">
    <text evidence="2">The sequence shown here is derived from an EMBL/GenBank/DDBJ whole genome shotgun (WGS) entry which is preliminary data.</text>
</comment>
<keyword evidence="1" id="KW-0472">Membrane</keyword>
<proteinExistence type="predicted"/>
<reference evidence="2 3" key="1">
    <citation type="journal article" date="2016" name="Nat. Commun.">
        <title>Thousands of microbial genomes shed light on interconnected biogeochemical processes in an aquifer system.</title>
        <authorList>
            <person name="Anantharaman K."/>
            <person name="Brown C.T."/>
            <person name="Hug L.A."/>
            <person name="Sharon I."/>
            <person name="Castelle C.J."/>
            <person name="Probst A.J."/>
            <person name="Thomas B.C."/>
            <person name="Singh A."/>
            <person name="Wilkins M.J."/>
            <person name="Karaoz U."/>
            <person name="Brodie E.L."/>
            <person name="Williams K.H."/>
            <person name="Hubbard S.S."/>
            <person name="Banfield J.F."/>
        </authorList>
    </citation>
    <scope>NUCLEOTIDE SEQUENCE [LARGE SCALE GENOMIC DNA]</scope>
</reference>
<feature type="transmembrane region" description="Helical" evidence="1">
    <location>
        <begin position="6"/>
        <end position="29"/>
    </location>
</feature>
<name>A0A1F6CHF5_9BACT</name>
<evidence type="ECO:0008006" key="4">
    <source>
        <dbReference type="Google" id="ProtNLM"/>
    </source>
</evidence>
<sequence>MLRGVTLIEIVITVAISAILMLAITQLYVMYGRVIESQQASIEMMLGGSSIMDTARAAGLQAGQVVASHSFSGTTYATGATTVVFELPAVDISGGIVPGAYDYIAVFSSGSNVYRLVDAAAESARISEQTLLTDVLGALSFSYDNPDFPSATRVTVDATTSIRVRGVAAEAHFYEQIYLRNI</sequence>
<keyword evidence="1" id="KW-1133">Transmembrane helix</keyword>
<evidence type="ECO:0000313" key="2">
    <source>
        <dbReference type="EMBL" id="OGG48401.1"/>
    </source>
</evidence>
<dbReference type="Proteomes" id="UP000178815">
    <property type="component" value="Unassembled WGS sequence"/>
</dbReference>
<evidence type="ECO:0000313" key="3">
    <source>
        <dbReference type="Proteomes" id="UP000178815"/>
    </source>
</evidence>
<dbReference type="InterPro" id="IPR012902">
    <property type="entry name" value="N_methyl_site"/>
</dbReference>
<dbReference type="AlphaFoldDB" id="A0A1F6CHF5"/>